<evidence type="ECO:0000313" key="4">
    <source>
        <dbReference type="EMBL" id="KDP29796.1"/>
    </source>
</evidence>
<dbReference type="InterPro" id="IPR001537">
    <property type="entry name" value="SpoU_MeTrfase"/>
</dbReference>
<dbReference type="Gene3D" id="3.30.1330.30">
    <property type="match status" value="1"/>
</dbReference>
<dbReference type="PANTHER" id="PTHR43191">
    <property type="entry name" value="RRNA METHYLTRANSFERASE 3"/>
    <property type="match status" value="1"/>
</dbReference>
<dbReference type="GO" id="GO:0008173">
    <property type="term" value="F:RNA methyltransferase activity"/>
    <property type="evidence" value="ECO:0007669"/>
    <property type="project" value="InterPro"/>
</dbReference>
<accession>A0A067K0R1</accession>
<dbReference type="Proteomes" id="UP000027138">
    <property type="component" value="Unassembled WGS sequence"/>
</dbReference>
<name>A0A067K0R1_JATCU</name>
<dbReference type="InterPro" id="IPR029026">
    <property type="entry name" value="tRNA_m1G_MTases_N"/>
</dbReference>
<dbReference type="SUPFAM" id="SSF75217">
    <property type="entry name" value="alpha/beta knot"/>
    <property type="match status" value="1"/>
</dbReference>
<dbReference type="FunFam" id="3.40.1280.10:FF:000027">
    <property type="entry name" value="Putative tRNA/rRNA methyltransferase YsgA"/>
    <property type="match status" value="1"/>
</dbReference>
<dbReference type="PANTHER" id="PTHR43191:SF2">
    <property type="entry name" value="RRNA METHYLTRANSFERASE 3, MITOCHONDRIAL"/>
    <property type="match status" value="1"/>
</dbReference>
<dbReference type="EMBL" id="KK914734">
    <property type="protein sequence ID" value="KDP29796.1"/>
    <property type="molecule type" value="Genomic_DNA"/>
</dbReference>
<sequence length="356" mass="39562">MQNYLSWVPTVSPPPLNLSNPKARLLTASPNHAQIQIRTEKTFEYRYYDSDGDISSLAEVKFPLPSHVKSITSTSNPFVKHCVKLRHSSSYRHFHGSALVVGTTPIREIHKFQKSLEERTVETECLILLDKAKVPEGLDSSSSRTLRVSALVMKKLSQLQSTESIEAIALMKFPTSYFVVDDHENNADCWKWFPTPHRILVLEGIQDPGNLGTLIRSAVAFRWGGIFILPGCCDPFNDKALKASRGASFQVPIVSGSWRHLEALKDEFQMKMLAGQPASDDELKPVAELSQGLADSLADTPLCLVLGSEGHGLSEKSMRECQLISIPMARNYESLNVAVAGGIFLYMLQPKNQRIP</sequence>
<gene>
    <name evidence="4" type="ORF">JCGZ_18731</name>
</gene>
<dbReference type="STRING" id="180498.A0A067K0R1"/>
<organism evidence="4 5">
    <name type="scientific">Jatropha curcas</name>
    <name type="common">Barbados nut</name>
    <dbReference type="NCBI Taxonomy" id="180498"/>
    <lineage>
        <taxon>Eukaryota</taxon>
        <taxon>Viridiplantae</taxon>
        <taxon>Streptophyta</taxon>
        <taxon>Embryophyta</taxon>
        <taxon>Tracheophyta</taxon>
        <taxon>Spermatophyta</taxon>
        <taxon>Magnoliopsida</taxon>
        <taxon>eudicotyledons</taxon>
        <taxon>Gunneridae</taxon>
        <taxon>Pentapetalae</taxon>
        <taxon>rosids</taxon>
        <taxon>fabids</taxon>
        <taxon>Malpighiales</taxon>
        <taxon>Euphorbiaceae</taxon>
        <taxon>Crotonoideae</taxon>
        <taxon>Jatropheae</taxon>
        <taxon>Jatropha</taxon>
    </lineage>
</organism>
<dbReference type="GO" id="GO:0003723">
    <property type="term" value="F:RNA binding"/>
    <property type="evidence" value="ECO:0007669"/>
    <property type="project" value="InterPro"/>
</dbReference>
<dbReference type="GO" id="GO:0032259">
    <property type="term" value="P:methylation"/>
    <property type="evidence" value="ECO:0007669"/>
    <property type="project" value="UniProtKB-KW"/>
</dbReference>
<proteinExistence type="predicted"/>
<evidence type="ECO:0000313" key="5">
    <source>
        <dbReference type="Proteomes" id="UP000027138"/>
    </source>
</evidence>
<keyword evidence="1" id="KW-0489">Methyltransferase</keyword>
<dbReference type="InterPro" id="IPR029064">
    <property type="entry name" value="Ribosomal_eL30-like_sf"/>
</dbReference>
<dbReference type="CDD" id="cd18095">
    <property type="entry name" value="SpoU-like_rRNA-MTase"/>
    <property type="match status" value="1"/>
</dbReference>
<keyword evidence="5" id="KW-1185">Reference proteome</keyword>
<feature type="domain" description="tRNA/rRNA methyltransferase SpoU type" evidence="3">
    <location>
        <begin position="199"/>
        <end position="346"/>
    </location>
</feature>
<dbReference type="GO" id="GO:0006396">
    <property type="term" value="P:RNA processing"/>
    <property type="evidence" value="ECO:0007669"/>
    <property type="project" value="InterPro"/>
</dbReference>
<reference evidence="4 5" key="1">
    <citation type="journal article" date="2014" name="PLoS ONE">
        <title>Global Analysis of Gene Expression Profiles in Physic Nut (Jatropha curcas L.) Seedlings Exposed to Salt Stress.</title>
        <authorList>
            <person name="Zhang L."/>
            <person name="Zhang C."/>
            <person name="Wu P."/>
            <person name="Chen Y."/>
            <person name="Li M."/>
            <person name="Jiang H."/>
            <person name="Wu G."/>
        </authorList>
    </citation>
    <scope>NUCLEOTIDE SEQUENCE [LARGE SCALE GENOMIC DNA]</scope>
    <source>
        <strain evidence="5">cv. GZQX0401</strain>
        <tissue evidence="4">Young leaves</tissue>
    </source>
</reference>
<evidence type="ECO:0000256" key="1">
    <source>
        <dbReference type="ARBA" id="ARBA00022603"/>
    </source>
</evidence>
<protein>
    <recommendedName>
        <fullName evidence="3">tRNA/rRNA methyltransferase SpoU type domain-containing protein</fullName>
    </recommendedName>
</protein>
<dbReference type="SUPFAM" id="SSF55315">
    <property type="entry name" value="L30e-like"/>
    <property type="match status" value="1"/>
</dbReference>
<dbReference type="InterPro" id="IPR051259">
    <property type="entry name" value="rRNA_Methyltransferase"/>
</dbReference>
<dbReference type="AlphaFoldDB" id="A0A067K0R1"/>
<dbReference type="KEGG" id="jcu:105641713"/>
<evidence type="ECO:0000256" key="2">
    <source>
        <dbReference type="ARBA" id="ARBA00022679"/>
    </source>
</evidence>
<keyword evidence="2" id="KW-0808">Transferase</keyword>
<dbReference type="Gene3D" id="3.40.1280.10">
    <property type="match status" value="1"/>
</dbReference>
<dbReference type="InterPro" id="IPR029028">
    <property type="entry name" value="Alpha/beta_knot_MTases"/>
</dbReference>
<dbReference type="Pfam" id="PF00588">
    <property type="entry name" value="SpoU_methylase"/>
    <property type="match status" value="1"/>
</dbReference>
<dbReference type="OrthoDB" id="270651at2759"/>
<evidence type="ECO:0000259" key="3">
    <source>
        <dbReference type="Pfam" id="PF00588"/>
    </source>
</evidence>